<protein>
    <recommendedName>
        <fullName evidence="8">Adenylate kinase 7</fullName>
    </recommendedName>
</protein>
<gene>
    <name evidence="6" type="ORF">EG68_03789</name>
</gene>
<dbReference type="InterPro" id="IPR036291">
    <property type="entry name" value="NAD(P)-bd_dom_sf"/>
</dbReference>
<keyword evidence="1" id="KW-0808">Transferase</keyword>
<evidence type="ECO:0008006" key="8">
    <source>
        <dbReference type="Google" id="ProtNLM"/>
    </source>
</evidence>
<dbReference type="GO" id="GO:0006139">
    <property type="term" value="P:nucleobase-containing compound metabolic process"/>
    <property type="evidence" value="ECO:0007669"/>
    <property type="project" value="InterPro"/>
</dbReference>
<feature type="compositionally biased region" description="Acidic residues" evidence="5">
    <location>
        <begin position="499"/>
        <end position="512"/>
    </location>
</feature>
<evidence type="ECO:0000256" key="1">
    <source>
        <dbReference type="ARBA" id="ARBA00022679"/>
    </source>
</evidence>
<evidence type="ECO:0000256" key="5">
    <source>
        <dbReference type="SAM" id="MobiDB-lite"/>
    </source>
</evidence>
<organism evidence="6 7">
    <name type="scientific">Paragonimus skrjabini miyazakii</name>
    <dbReference type="NCBI Taxonomy" id="59628"/>
    <lineage>
        <taxon>Eukaryota</taxon>
        <taxon>Metazoa</taxon>
        <taxon>Spiralia</taxon>
        <taxon>Lophotrochozoa</taxon>
        <taxon>Platyhelminthes</taxon>
        <taxon>Trematoda</taxon>
        <taxon>Digenea</taxon>
        <taxon>Plagiorchiida</taxon>
        <taxon>Troglotremata</taxon>
        <taxon>Troglotrematidae</taxon>
        <taxon>Paragonimus</taxon>
    </lineage>
</organism>
<dbReference type="AlphaFoldDB" id="A0A8S9Z027"/>
<dbReference type="PANTHER" id="PTHR23359">
    <property type="entry name" value="NUCLEOTIDE KINASE"/>
    <property type="match status" value="1"/>
</dbReference>
<feature type="region of interest" description="Disordered" evidence="5">
    <location>
        <begin position="496"/>
        <end position="523"/>
    </location>
</feature>
<accession>A0A8S9Z027</accession>
<dbReference type="InterPro" id="IPR000850">
    <property type="entry name" value="Adenylat/UMP-CMP_kin"/>
</dbReference>
<dbReference type="InterPro" id="IPR047499">
    <property type="entry name" value="DD_AK7"/>
</dbReference>
<keyword evidence="2" id="KW-0547">Nucleotide-binding</keyword>
<dbReference type="OrthoDB" id="10262413at2759"/>
<proteinExistence type="predicted"/>
<feature type="compositionally biased region" description="Acidic residues" evidence="5">
    <location>
        <begin position="419"/>
        <end position="435"/>
    </location>
</feature>
<dbReference type="Gene3D" id="3.40.50.720">
    <property type="entry name" value="NAD(P)-binding Rossmann-like Domain"/>
    <property type="match status" value="1"/>
</dbReference>
<feature type="region of interest" description="Disordered" evidence="5">
    <location>
        <begin position="400"/>
        <end position="435"/>
    </location>
</feature>
<dbReference type="Gene3D" id="3.40.50.300">
    <property type="entry name" value="P-loop containing nucleotide triphosphate hydrolases"/>
    <property type="match status" value="1"/>
</dbReference>
<dbReference type="GO" id="GO:0019205">
    <property type="term" value="F:nucleobase-containing compound kinase activity"/>
    <property type="evidence" value="ECO:0007669"/>
    <property type="project" value="InterPro"/>
</dbReference>
<comment type="caution">
    <text evidence="6">The sequence shown here is derived from an EMBL/GenBank/DDBJ whole genome shotgun (WGS) entry which is preliminary data.</text>
</comment>
<feature type="coiled-coil region" evidence="4">
    <location>
        <begin position="695"/>
        <end position="734"/>
    </location>
</feature>
<evidence type="ECO:0000256" key="3">
    <source>
        <dbReference type="ARBA" id="ARBA00022777"/>
    </source>
</evidence>
<dbReference type="SUPFAM" id="SSF52540">
    <property type="entry name" value="P-loop containing nucleoside triphosphate hydrolases"/>
    <property type="match status" value="1"/>
</dbReference>
<reference evidence="6" key="1">
    <citation type="submission" date="2019-07" db="EMBL/GenBank/DDBJ databases">
        <title>Annotation for the trematode Paragonimus miyazaki's.</title>
        <authorList>
            <person name="Choi Y.-J."/>
        </authorList>
    </citation>
    <scope>NUCLEOTIDE SEQUENCE</scope>
    <source>
        <strain evidence="6">Japan</strain>
    </source>
</reference>
<dbReference type="Proteomes" id="UP000822476">
    <property type="component" value="Unassembled WGS sequence"/>
</dbReference>
<sequence length="805" mass="92233">MNDHKRKRVFIANIDQYDAFYIGKALSEAKIGSTLKFEDEEQLEEEENDVSPQSLEETYQICCTLSSHNTDAPIFVTEVFSREKRKELYDCLVTCDYILYNVKDDSSLIDEAQWMVETLHENMDKFMEQKMFILLSSVLTWAKSPVLDENDPDLPFSDEDYPRRKAHNNFREHLKLEKTTIHLGKTDKLKLLTYVLVSGVTYGEKENVLHHFFKSAWNNSTSLIVPEGGQNIVPTIHVKDLTSVIQLIMELRPTKHYIIAKDESQCTLYGIIKAISKGLTTGKVKTVTREEAFLTGDLTQNHIDQLLINLRMEPSFLKEHARFRWHCEAGLVEDMNNIIKEFKLARQLIPIRLCIQGPPASGKTTLAKRLCEYYKLHHIHIKGVIEESLAALKRRIETATTGGVNDKQPPRGPKQQNDVDLEEDDDGQDGDDLGDSEMMEAIQQNMEENNGRLDVEYLSDFFRQKLNSKPCQNQGYIMDGYPKSRKHAVGLFSNSAADGENEEEAGNEMDEGQETKEKTDTTPTASELFAKQYLSSGFDIIDVCEEPRLLPRQPIPTQLPKGLLPNYVLELQANDKFLRDRIMNMPESKVYGTHYTEAGLVRRLGEYRSNQLGLNPLAPATTNIPISDIENAQISTSQISPLASASINENSVRAYFDSKGVIQIPINVMSDESENLETTFQKLVHFLGPPRNYGLTPEEREAKERQAAAEQLERERIERERIQRETEAENLARERSREEWLAKQEAVLKEETDMLHKEAEPLRAYLRKHVMPILAQGLTECVRKRPEDPIDFLAEYLFFHNPQMD</sequence>
<evidence type="ECO:0000313" key="6">
    <source>
        <dbReference type="EMBL" id="KAF7258856.1"/>
    </source>
</evidence>
<dbReference type="InterPro" id="IPR007858">
    <property type="entry name" value="Dpy-30_motif"/>
</dbReference>
<dbReference type="EMBL" id="JTDE01001495">
    <property type="protein sequence ID" value="KAF7258856.1"/>
    <property type="molecule type" value="Genomic_DNA"/>
</dbReference>
<dbReference type="InterPro" id="IPR027417">
    <property type="entry name" value="P-loop_NTPase"/>
</dbReference>
<dbReference type="GO" id="GO:0005524">
    <property type="term" value="F:ATP binding"/>
    <property type="evidence" value="ECO:0007669"/>
    <property type="project" value="InterPro"/>
</dbReference>
<keyword evidence="7" id="KW-1185">Reference proteome</keyword>
<evidence type="ECO:0000256" key="4">
    <source>
        <dbReference type="SAM" id="Coils"/>
    </source>
</evidence>
<evidence type="ECO:0000256" key="2">
    <source>
        <dbReference type="ARBA" id="ARBA00022741"/>
    </source>
</evidence>
<dbReference type="CDD" id="cd22967">
    <property type="entry name" value="DD_AK7"/>
    <property type="match status" value="1"/>
</dbReference>
<dbReference type="Gene3D" id="1.20.890.10">
    <property type="entry name" value="cAMP-dependent protein kinase regulatory subunit, dimerization-anchoring domain"/>
    <property type="match status" value="1"/>
</dbReference>
<evidence type="ECO:0000313" key="7">
    <source>
        <dbReference type="Proteomes" id="UP000822476"/>
    </source>
</evidence>
<keyword evidence="3" id="KW-0418">Kinase</keyword>
<dbReference type="Pfam" id="PF05186">
    <property type="entry name" value="Dpy-30"/>
    <property type="match status" value="1"/>
</dbReference>
<name>A0A8S9Z027_9TREM</name>
<keyword evidence="4" id="KW-0175">Coiled coil</keyword>
<dbReference type="SUPFAM" id="SSF51735">
    <property type="entry name" value="NAD(P)-binding Rossmann-fold domains"/>
    <property type="match status" value="1"/>
</dbReference>